<reference evidence="1" key="1">
    <citation type="submission" date="2019-08" db="EMBL/GenBank/DDBJ databases">
        <authorList>
            <person name="Kucharzyk K."/>
            <person name="Murdoch R.W."/>
            <person name="Higgins S."/>
            <person name="Loffler F."/>
        </authorList>
    </citation>
    <scope>NUCLEOTIDE SEQUENCE</scope>
</reference>
<accession>A0A645BK10</accession>
<dbReference type="InterPro" id="IPR012349">
    <property type="entry name" value="Split_barrel_FMN-bd"/>
</dbReference>
<dbReference type="EMBL" id="VSSQ01020651">
    <property type="protein sequence ID" value="MPM65677.1"/>
    <property type="molecule type" value="Genomic_DNA"/>
</dbReference>
<organism evidence="1">
    <name type="scientific">bioreactor metagenome</name>
    <dbReference type="NCBI Taxonomy" id="1076179"/>
    <lineage>
        <taxon>unclassified sequences</taxon>
        <taxon>metagenomes</taxon>
        <taxon>ecological metagenomes</taxon>
    </lineage>
</organism>
<proteinExistence type="predicted"/>
<dbReference type="SUPFAM" id="SSF50475">
    <property type="entry name" value="FMN-binding split barrel"/>
    <property type="match status" value="1"/>
</dbReference>
<dbReference type="AlphaFoldDB" id="A0A645BK10"/>
<protein>
    <submittedName>
        <fullName evidence="1">Uncharacterized protein</fullName>
    </submittedName>
</protein>
<name>A0A645BK10_9ZZZZ</name>
<dbReference type="Gene3D" id="2.30.110.10">
    <property type="entry name" value="Electron Transport, Fmn-binding Protein, Chain A"/>
    <property type="match status" value="1"/>
</dbReference>
<gene>
    <name evidence="1" type="ORF">SDC9_112574</name>
</gene>
<evidence type="ECO:0000313" key="1">
    <source>
        <dbReference type="EMBL" id="MPM65677.1"/>
    </source>
</evidence>
<comment type="caution">
    <text evidence="1">The sequence shown here is derived from an EMBL/GenBank/DDBJ whole genome shotgun (WGS) entry which is preliminary data.</text>
</comment>
<sequence length="155" mass="17140">MNNFNEAMRIMEEKFGNQDALISLSTIAQSPNADGSPVPAARIVNVFYEDGCFYSVTNAASTKMQQIAKNPEVAVCFIVESFTASGIGENLGWVCDEKNAELMAKIRPIFAGWYDEANNDEDTNTVLLRIRLTKGVWNDAHAGIRNEIDFVNKIA</sequence>